<evidence type="ECO:0000313" key="5">
    <source>
        <dbReference type="Proteomes" id="UP001167160"/>
    </source>
</evidence>
<dbReference type="SUPFAM" id="SSF55874">
    <property type="entry name" value="ATPase domain of HSP90 chaperone/DNA topoisomerase II/histidine kinase"/>
    <property type="match status" value="1"/>
</dbReference>
<protein>
    <submittedName>
        <fullName evidence="4">SpoIIE family protein phosphatase</fullName>
    </submittedName>
</protein>
<evidence type="ECO:0000256" key="1">
    <source>
        <dbReference type="ARBA" id="ARBA00022801"/>
    </source>
</evidence>
<proteinExistence type="predicted"/>
<name>A0ABT0XCT8_9ACTN</name>
<dbReference type="SMART" id="SM00331">
    <property type="entry name" value="PP2C_SIG"/>
    <property type="match status" value="1"/>
</dbReference>
<dbReference type="InterPro" id="IPR036890">
    <property type="entry name" value="HATPase_C_sf"/>
</dbReference>
<gene>
    <name evidence="4" type="ORF">M1E25_23850</name>
</gene>
<dbReference type="Gene3D" id="3.30.450.20">
    <property type="entry name" value="PAS domain"/>
    <property type="match status" value="2"/>
</dbReference>
<feature type="region of interest" description="Disordered" evidence="2">
    <location>
        <begin position="322"/>
        <end position="375"/>
    </location>
</feature>
<feature type="compositionally biased region" description="Basic and acidic residues" evidence="2">
    <location>
        <begin position="333"/>
        <end position="343"/>
    </location>
</feature>
<dbReference type="PROSITE" id="PS50112">
    <property type="entry name" value="PAS"/>
    <property type="match status" value="1"/>
</dbReference>
<dbReference type="Gene3D" id="3.60.40.10">
    <property type="entry name" value="PPM-type phosphatase domain"/>
    <property type="match status" value="1"/>
</dbReference>
<dbReference type="Pfam" id="PF08448">
    <property type="entry name" value="PAS_4"/>
    <property type="match status" value="1"/>
</dbReference>
<dbReference type="CDD" id="cd16936">
    <property type="entry name" value="HATPase_RsbW-like"/>
    <property type="match status" value="1"/>
</dbReference>
<dbReference type="InterPro" id="IPR052016">
    <property type="entry name" value="Bact_Sigma-Reg"/>
</dbReference>
<organism evidence="4 5">
    <name type="scientific">Streptomyces meridianus</name>
    <dbReference type="NCBI Taxonomy" id="2938945"/>
    <lineage>
        <taxon>Bacteria</taxon>
        <taxon>Bacillati</taxon>
        <taxon>Actinomycetota</taxon>
        <taxon>Actinomycetes</taxon>
        <taxon>Kitasatosporales</taxon>
        <taxon>Streptomycetaceae</taxon>
        <taxon>Streptomyces</taxon>
    </lineage>
</organism>
<feature type="compositionally biased region" description="Basic and acidic residues" evidence="2">
    <location>
        <begin position="363"/>
        <end position="372"/>
    </location>
</feature>
<dbReference type="EMBL" id="JAMQGM010000058">
    <property type="protein sequence ID" value="MCM2580331.1"/>
    <property type="molecule type" value="Genomic_DNA"/>
</dbReference>
<comment type="caution">
    <text evidence="4">The sequence shown here is derived from an EMBL/GenBank/DDBJ whole genome shotgun (WGS) entry which is preliminary data.</text>
</comment>
<accession>A0ABT0XCT8</accession>
<dbReference type="RefSeq" id="WP_251419070.1">
    <property type="nucleotide sequence ID" value="NZ_JAMQGM010000058.1"/>
</dbReference>
<dbReference type="InterPro" id="IPR035965">
    <property type="entry name" value="PAS-like_dom_sf"/>
</dbReference>
<evidence type="ECO:0000259" key="3">
    <source>
        <dbReference type="PROSITE" id="PS50112"/>
    </source>
</evidence>
<reference evidence="4" key="1">
    <citation type="journal article" date="2023" name="Int. J. Syst. Evol. Microbiol.">
        <title>Streptomyces meridianus sp. nov. isolated from brackish water of the Tagus estuary in Alcochete, Portugal.</title>
        <authorList>
            <person name="Santos J.D.N."/>
            <person name="Klimek D."/>
            <person name="Calusinska M."/>
            <person name="Lobo Da Cunha A."/>
            <person name="Catita J."/>
            <person name="Goncalves H."/>
            <person name="Gonzalez I."/>
            <person name="Reyes F."/>
            <person name="Lage O.M."/>
        </authorList>
    </citation>
    <scope>NUCLEOTIDE SEQUENCE</scope>
    <source>
        <strain evidence="4">MTZ3.1</strain>
    </source>
</reference>
<keyword evidence="5" id="KW-1185">Reference proteome</keyword>
<sequence>MSDWSTDDTLYFRGPLDMTRAATAVLDARGVIIGWSPTAENLLGYPPGQVIGSRVDTLLLNPADPGASILRRLRRTERSKAFDVRHRDGRMLRVATTMVPLADGVSGPAWLLAAAHLGELHDWDSHQAMLQGLVTQSPIGLAIYDTDIRLAWANAASGLELDGPLESYVGTPANDLYPGGVVTPGYPKSLQEVMRRVLETGEPVVDLHFRGRPPADPEHDYIWSCSYYRLMDARGQPLGVCEDAYDITERYRSEQRLALLVRAGARLGATLDVAGTAREVAGVCVPDFADAVHVDVQPEVIDGGEPGADTGARPLVCVARQARSGSDAAADPRSPHPGRDDLVTHPPGTPQASSLAGGTTSQDDARPGDDAPTRLVVPLRSPTAVMGLVTFLRDHSSGPFGPHDVELAEELVGRAAVSMDNARRYTRERNATLTLQRSLLPQRLPVQTAVEVSHRYLPADNVAGVGGDWFDVIPLSGARVALVVGDVVGHGLRAAATMGRLRATVRALAHMDFAPDELLTRLDDLVRQTAEEVAEGVEGGEGRVPDQDHEDEAFGVTCIFAVYDPVSGRFSAARAGHLPPAIVRPGTGPALPDVPPGPPLGLGGLPFESIDVQLPEGTLVALFTDGLVEVRGQDIDVGLRKLQEAVSEHTRSLEELCDRAVATLRPNAPTADDAALLLVRTRMLSDRQVVLWDLPATPESVGCARATAARQLAEWGLDRLSFTTELVVSELVTNAVRHASGPVQLRLIRDRTLLCEVSDTGHTSPHLRHAAQDDEGGRGLFIVAQLVHKWGTRYTTAGKTIWTEQDIPG</sequence>
<evidence type="ECO:0000256" key="2">
    <source>
        <dbReference type="SAM" id="MobiDB-lite"/>
    </source>
</evidence>
<keyword evidence="1" id="KW-0378">Hydrolase</keyword>
<feature type="domain" description="PAS" evidence="3">
    <location>
        <begin position="8"/>
        <end position="64"/>
    </location>
</feature>
<dbReference type="Pfam" id="PF00989">
    <property type="entry name" value="PAS"/>
    <property type="match status" value="1"/>
</dbReference>
<dbReference type="Proteomes" id="UP001167160">
    <property type="component" value="Unassembled WGS sequence"/>
</dbReference>
<dbReference type="SUPFAM" id="SSF55785">
    <property type="entry name" value="PYP-like sensor domain (PAS domain)"/>
    <property type="match status" value="2"/>
</dbReference>
<dbReference type="CDD" id="cd00130">
    <property type="entry name" value="PAS"/>
    <property type="match status" value="1"/>
</dbReference>
<feature type="compositionally biased region" description="Polar residues" evidence="2">
    <location>
        <begin position="350"/>
        <end position="362"/>
    </location>
</feature>
<evidence type="ECO:0000313" key="4">
    <source>
        <dbReference type="EMBL" id="MCM2580331.1"/>
    </source>
</evidence>
<dbReference type="InterPro" id="IPR003594">
    <property type="entry name" value="HATPase_dom"/>
</dbReference>
<dbReference type="SMART" id="SM00065">
    <property type="entry name" value="GAF"/>
    <property type="match status" value="1"/>
</dbReference>
<dbReference type="InterPro" id="IPR003018">
    <property type="entry name" value="GAF"/>
</dbReference>
<dbReference type="PANTHER" id="PTHR43156">
    <property type="entry name" value="STAGE II SPORULATION PROTEIN E-RELATED"/>
    <property type="match status" value="1"/>
</dbReference>
<dbReference type="SUPFAM" id="SSF81606">
    <property type="entry name" value="PP2C-like"/>
    <property type="match status" value="1"/>
</dbReference>
<dbReference type="InterPro" id="IPR036457">
    <property type="entry name" value="PPM-type-like_dom_sf"/>
</dbReference>
<dbReference type="PANTHER" id="PTHR43156:SF2">
    <property type="entry name" value="STAGE II SPORULATION PROTEIN E"/>
    <property type="match status" value="1"/>
</dbReference>
<dbReference type="Pfam" id="PF07228">
    <property type="entry name" value="SpoIIE"/>
    <property type="match status" value="1"/>
</dbReference>
<dbReference type="NCBIfam" id="TIGR00229">
    <property type="entry name" value="sensory_box"/>
    <property type="match status" value="1"/>
</dbReference>
<dbReference type="SUPFAM" id="SSF55781">
    <property type="entry name" value="GAF domain-like"/>
    <property type="match status" value="1"/>
</dbReference>
<dbReference type="InterPro" id="IPR013656">
    <property type="entry name" value="PAS_4"/>
</dbReference>
<dbReference type="InterPro" id="IPR000014">
    <property type="entry name" value="PAS"/>
</dbReference>
<dbReference type="Gene3D" id="3.30.450.40">
    <property type="match status" value="1"/>
</dbReference>
<dbReference type="Pfam" id="PF13581">
    <property type="entry name" value="HATPase_c_2"/>
    <property type="match status" value="1"/>
</dbReference>
<dbReference type="InterPro" id="IPR029016">
    <property type="entry name" value="GAF-like_dom_sf"/>
</dbReference>
<dbReference type="Gene3D" id="3.30.565.10">
    <property type="entry name" value="Histidine kinase-like ATPase, C-terminal domain"/>
    <property type="match status" value="1"/>
</dbReference>
<dbReference type="SMART" id="SM00091">
    <property type="entry name" value="PAS"/>
    <property type="match status" value="2"/>
</dbReference>
<dbReference type="InterPro" id="IPR013767">
    <property type="entry name" value="PAS_fold"/>
</dbReference>
<dbReference type="InterPro" id="IPR001932">
    <property type="entry name" value="PPM-type_phosphatase-like_dom"/>
</dbReference>